<evidence type="ECO:0000256" key="1">
    <source>
        <dbReference type="ARBA" id="ARBA00006850"/>
    </source>
</evidence>
<dbReference type="Gene3D" id="2.30.30.100">
    <property type="match status" value="1"/>
</dbReference>
<gene>
    <name evidence="6" type="primary">LSM1</name>
    <name evidence="8" type="ORF">VCUG_00300</name>
</gene>
<dbReference type="GeneID" id="19878189"/>
<dbReference type="PROSITE" id="PS52002">
    <property type="entry name" value="SM"/>
    <property type="match status" value="1"/>
</dbReference>
<dbReference type="OrthoDB" id="10263346at2759"/>
<dbReference type="OMA" id="DGRYMYG"/>
<evidence type="ECO:0000256" key="5">
    <source>
        <dbReference type="ARBA" id="ARBA00023274"/>
    </source>
</evidence>
<dbReference type="HOGENOM" id="CLU_076902_8_4_1"/>
<keyword evidence="2 6" id="KW-0963">Cytoplasm</keyword>
<keyword evidence="4 6" id="KW-0694">RNA-binding</keyword>
<evidence type="ECO:0000259" key="7">
    <source>
        <dbReference type="PROSITE" id="PS52002"/>
    </source>
</evidence>
<dbReference type="Proteomes" id="UP000011081">
    <property type="component" value="Unassembled WGS sequence"/>
</dbReference>
<dbReference type="AlphaFoldDB" id="L2GX88"/>
<keyword evidence="3 6" id="KW-0507">mRNA processing</keyword>
<dbReference type="PANTHER" id="PTHR15588">
    <property type="entry name" value="LSM1"/>
    <property type="match status" value="1"/>
</dbReference>
<dbReference type="SUPFAM" id="SSF50182">
    <property type="entry name" value="Sm-like ribonucleoproteins"/>
    <property type="match status" value="1"/>
</dbReference>
<dbReference type="GO" id="GO:1990726">
    <property type="term" value="C:Lsm1-7-Pat1 complex"/>
    <property type="evidence" value="ECO:0007669"/>
    <property type="project" value="TreeGrafter"/>
</dbReference>
<dbReference type="InParanoid" id="L2GX88"/>
<dbReference type="InterPro" id="IPR047575">
    <property type="entry name" value="Sm"/>
</dbReference>
<dbReference type="GO" id="GO:0000290">
    <property type="term" value="P:deadenylation-dependent decapping of nuclear-transcribed mRNA"/>
    <property type="evidence" value="ECO:0007669"/>
    <property type="project" value="TreeGrafter"/>
</dbReference>
<dbReference type="PANTHER" id="PTHR15588:SF8">
    <property type="entry name" value="U6 SNRNA-ASSOCIATED SM-LIKE PROTEIN LSM1"/>
    <property type="match status" value="1"/>
</dbReference>
<sequence>MNSTLSGTKDYEIFLDNHVVIYLHDGRYMYGVLRSFDQFNNITLEQTVCRIFVGDEYAERRLGLYIIRGENIILIGVSRIKLRDLVKRDYEYVENKLTEVCQNRKI</sequence>
<accession>L2GX88</accession>
<dbReference type="GO" id="GO:0006397">
    <property type="term" value="P:mRNA processing"/>
    <property type="evidence" value="ECO:0007669"/>
    <property type="project" value="UniProtKB-UniRule"/>
</dbReference>
<keyword evidence="9" id="KW-1185">Reference proteome</keyword>
<dbReference type="SMART" id="SM00651">
    <property type="entry name" value="Sm"/>
    <property type="match status" value="1"/>
</dbReference>
<evidence type="ECO:0000313" key="8">
    <source>
        <dbReference type="EMBL" id="ELA48259.1"/>
    </source>
</evidence>
<proteinExistence type="inferred from homology"/>
<dbReference type="GO" id="GO:1990904">
    <property type="term" value="C:ribonucleoprotein complex"/>
    <property type="evidence" value="ECO:0007669"/>
    <property type="project" value="UniProtKB-KW"/>
</dbReference>
<dbReference type="Pfam" id="PF01423">
    <property type="entry name" value="LSM"/>
    <property type="match status" value="1"/>
</dbReference>
<dbReference type="GO" id="GO:0003729">
    <property type="term" value="F:mRNA binding"/>
    <property type="evidence" value="ECO:0007669"/>
    <property type="project" value="TreeGrafter"/>
</dbReference>
<dbReference type="RefSeq" id="XP_008073318.1">
    <property type="nucleotide sequence ID" value="XM_008075127.1"/>
</dbReference>
<evidence type="ECO:0000256" key="4">
    <source>
        <dbReference type="ARBA" id="ARBA00022884"/>
    </source>
</evidence>
<dbReference type="InterPro" id="IPR044642">
    <property type="entry name" value="PTHR15588"/>
</dbReference>
<evidence type="ECO:0000256" key="6">
    <source>
        <dbReference type="RuleBase" id="RU365047"/>
    </source>
</evidence>
<dbReference type="VEuPathDB" id="MicrosporidiaDB:VCUG_00300"/>
<evidence type="ECO:0000256" key="2">
    <source>
        <dbReference type="ARBA" id="ARBA00022490"/>
    </source>
</evidence>
<reference evidence="9" key="1">
    <citation type="submission" date="2011-03" db="EMBL/GenBank/DDBJ databases">
        <title>The genome sequence of Vavraia culicis strain floridensis.</title>
        <authorList>
            <consortium name="The Broad Institute Genome Sequencing Platform"/>
            <person name="Cuomo C."/>
            <person name="Becnel J."/>
            <person name="Sanscrainte N."/>
            <person name="Young S.K."/>
            <person name="Zeng Q."/>
            <person name="Gargeya S."/>
            <person name="Fitzgerald M."/>
            <person name="Haas B."/>
            <person name="Abouelleil A."/>
            <person name="Alvarado L."/>
            <person name="Arachchi H.M."/>
            <person name="Berlin A."/>
            <person name="Chapman S.B."/>
            <person name="Gearin G."/>
            <person name="Goldberg J."/>
            <person name="Griggs A."/>
            <person name="Gujja S."/>
            <person name="Hansen M."/>
            <person name="Heiman D."/>
            <person name="Howarth C."/>
            <person name="Larimer J."/>
            <person name="Lui A."/>
            <person name="MacDonald P.J.P."/>
            <person name="McCowen C."/>
            <person name="Montmayeur A."/>
            <person name="Murphy C."/>
            <person name="Neiman D."/>
            <person name="Pearson M."/>
            <person name="Priest M."/>
            <person name="Roberts A."/>
            <person name="Saif S."/>
            <person name="Shea T."/>
            <person name="Sisk P."/>
            <person name="Stolte C."/>
            <person name="Sykes S."/>
            <person name="Wortman J."/>
            <person name="Nusbaum C."/>
            <person name="Birren B."/>
        </authorList>
    </citation>
    <scope>NUCLEOTIDE SEQUENCE [LARGE SCALE GENOMIC DNA]</scope>
    <source>
        <strain evidence="9">floridensis</strain>
    </source>
</reference>
<dbReference type="STRING" id="948595.L2GX88"/>
<dbReference type="InterPro" id="IPR001163">
    <property type="entry name" value="Sm_dom_euk/arc"/>
</dbReference>
<dbReference type="CDD" id="cd01728">
    <property type="entry name" value="LSm1"/>
    <property type="match status" value="1"/>
</dbReference>
<dbReference type="FunCoup" id="L2GX88">
    <property type="interactions" value="200"/>
</dbReference>
<comment type="subcellular location">
    <subcellularLocation>
        <location evidence="6">Cytoplasm</location>
    </subcellularLocation>
    <subcellularLocation>
        <location evidence="6">Cytoplasm</location>
        <location evidence="6">P-body</location>
    </subcellularLocation>
</comment>
<evidence type="ECO:0000256" key="3">
    <source>
        <dbReference type="ARBA" id="ARBA00022664"/>
    </source>
</evidence>
<keyword evidence="5 6" id="KW-0687">Ribonucleoprotein</keyword>
<comment type="subunit">
    <text evidence="6">Component of the heptameric LSM1-LSM7 complex that forms a seven-membered ring structure with a donut shape.</text>
</comment>
<name>L2GX88_VAVCU</name>
<organism evidence="8 9">
    <name type="scientific">Vavraia culicis (isolate floridensis)</name>
    <name type="common">Microsporidian parasite</name>
    <dbReference type="NCBI Taxonomy" id="948595"/>
    <lineage>
        <taxon>Eukaryota</taxon>
        <taxon>Fungi</taxon>
        <taxon>Fungi incertae sedis</taxon>
        <taxon>Microsporidia</taxon>
        <taxon>Pleistophoridae</taxon>
        <taxon>Vavraia</taxon>
    </lineage>
</organism>
<dbReference type="InterPro" id="IPR010920">
    <property type="entry name" value="LSM_dom_sf"/>
</dbReference>
<dbReference type="InterPro" id="IPR034104">
    <property type="entry name" value="Lsm1"/>
</dbReference>
<dbReference type="EMBL" id="GL877406">
    <property type="protein sequence ID" value="ELA48259.1"/>
    <property type="molecule type" value="Genomic_DNA"/>
</dbReference>
<evidence type="ECO:0000313" key="9">
    <source>
        <dbReference type="Proteomes" id="UP000011081"/>
    </source>
</evidence>
<comment type="function">
    <text evidence="6">Component of the cytoplasmic LSM1-LSM7 complex which is involved in mRNA degradation.</text>
</comment>
<comment type="similarity">
    <text evidence="1 6">Belongs to the snRNP Sm proteins family.</text>
</comment>
<protein>
    <recommendedName>
        <fullName evidence="6">U6 snRNA-associated Sm-like protein LSm1</fullName>
    </recommendedName>
</protein>
<feature type="domain" description="Sm" evidence="7">
    <location>
        <begin position="6"/>
        <end position="81"/>
    </location>
</feature>
<dbReference type="GO" id="GO:0000932">
    <property type="term" value="C:P-body"/>
    <property type="evidence" value="ECO:0007669"/>
    <property type="project" value="UniProtKB-SubCell"/>
</dbReference>